<dbReference type="InterPro" id="IPR028601">
    <property type="entry name" value="NUBP1/Nbp35"/>
</dbReference>
<organism evidence="10 11">
    <name type="scientific">Acropora cervicornis</name>
    <name type="common">Staghorn coral</name>
    <dbReference type="NCBI Taxonomy" id="6130"/>
    <lineage>
        <taxon>Eukaryota</taxon>
        <taxon>Metazoa</taxon>
        <taxon>Cnidaria</taxon>
        <taxon>Anthozoa</taxon>
        <taxon>Hexacorallia</taxon>
        <taxon>Scleractinia</taxon>
        <taxon>Astrocoeniina</taxon>
        <taxon>Acroporidae</taxon>
        <taxon>Acropora</taxon>
    </lineage>
</organism>
<dbReference type="GO" id="GO:0005829">
    <property type="term" value="C:cytosol"/>
    <property type="evidence" value="ECO:0007669"/>
    <property type="project" value="TreeGrafter"/>
</dbReference>
<comment type="subunit">
    <text evidence="8">Heterotetramer of 2 NUBP1 and 2 NUBP2 chains.</text>
</comment>
<keyword evidence="11" id="KW-1185">Reference proteome</keyword>
<dbReference type="GO" id="GO:0140663">
    <property type="term" value="F:ATP-dependent FeS chaperone activity"/>
    <property type="evidence" value="ECO:0007669"/>
    <property type="project" value="InterPro"/>
</dbReference>
<dbReference type="PANTHER" id="PTHR23264:SF35">
    <property type="entry name" value="CYTOSOLIC FE-S CLUSTER ASSEMBLY FACTOR NUBP1"/>
    <property type="match status" value="1"/>
</dbReference>
<dbReference type="Proteomes" id="UP001249851">
    <property type="component" value="Unassembled WGS sequence"/>
</dbReference>
<comment type="function">
    <text evidence="8">Component of the cytosolic iron-sulfur (Fe/S) protein assembly (CIA) machinery. Required for maturation of extramitochondrial Fe-S proteins. The NUBP1-NUBP2 heterotetramer forms a Fe-S scaffold complex, mediating the de novo assembly of an Fe-S cluster and its transfer to target apoproteins.</text>
</comment>
<feature type="binding site" evidence="8">
    <location>
        <position position="45"/>
    </location>
    <ligand>
        <name>[4Fe-4S] cluster</name>
        <dbReference type="ChEBI" id="CHEBI:49883"/>
        <label>1</label>
    </ligand>
</feature>
<reference evidence="10" key="2">
    <citation type="journal article" date="2023" name="Science">
        <title>Genomic signatures of disease resistance in endangered staghorn corals.</title>
        <authorList>
            <person name="Vollmer S.V."/>
            <person name="Selwyn J.D."/>
            <person name="Despard B.A."/>
            <person name="Roesel C.L."/>
        </authorList>
    </citation>
    <scope>NUCLEOTIDE SEQUENCE</scope>
    <source>
        <strain evidence="10">K2</strain>
    </source>
</reference>
<feature type="binding site" evidence="8">
    <location>
        <position position="275"/>
    </location>
    <ligand>
        <name>[4Fe-4S] cluster</name>
        <dbReference type="ChEBI" id="CHEBI:49883"/>
        <label>2</label>
        <note>ligand shared with heterodimeric partner</note>
    </ligand>
</feature>
<keyword evidence="9" id="KW-0472">Membrane</keyword>
<evidence type="ECO:0000313" key="10">
    <source>
        <dbReference type="EMBL" id="KAK2571726.1"/>
    </source>
</evidence>
<dbReference type="GO" id="GO:0005524">
    <property type="term" value="F:ATP binding"/>
    <property type="evidence" value="ECO:0007669"/>
    <property type="project" value="UniProtKB-KW"/>
</dbReference>
<evidence type="ECO:0000256" key="7">
    <source>
        <dbReference type="ARBA" id="ARBA00023014"/>
    </source>
</evidence>
<keyword evidence="4 8" id="KW-0547">Nucleotide-binding</keyword>
<gene>
    <name evidence="10" type="ORF">P5673_003116</name>
</gene>
<dbReference type="HAMAP" id="MF_02040">
    <property type="entry name" value="Mrp_NBP35"/>
    <property type="match status" value="1"/>
</dbReference>
<keyword evidence="2 8" id="KW-0963">Cytoplasm</keyword>
<dbReference type="Pfam" id="PF10609">
    <property type="entry name" value="ParA"/>
    <property type="match status" value="2"/>
</dbReference>
<keyword evidence="1 8" id="KW-0004">4Fe-4S</keyword>
<dbReference type="HAMAP" id="MF_03038">
    <property type="entry name" value="NUBP1"/>
    <property type="match status" value="1"/>
</dbReference>
<feature type="binding site" evidence="8">
    <location>
        <position position="54"/>
    </location>
    <ligand>
        <name>[4Fe-4S] cluster</name>
        <dbReference type="ChEBI" id="CHEBI:49883"/>
        <label>1</label>
    </ligand>
</feature>
<evidence type="ECO:0000256" key="3">
    <source>
        <dbReference type="ARBA" id="ARBA00022723"/>
    </source>
</evidence>
<keyword evidence="5 8" id="KW-0067">ATP-binding</keyword>
<keyword evidence="9" id="KW-0812">Transmembrane</keyword>
<comment type="subcellular location">
    <subcellularLocation>
        <location evidence="8">Cytoplasm</location>
    </subcellularLocation>
</comment>
<evidence type="ECO:0000256" key="4">
    <source>
        <dbReference type="ARBA" id="ARBA00022741"/>
    </source>
</evidence>
<accession>A0AAD9VEP2</accession>
<keyword evidence="6 8" id="KW-0408">Iron</keyword>
<name>A0AAD9VEP2_ACRCE</name>
<comment type="caution">
    <text evidence="10">The sequence shown here is derived from an EMBL/GenBank/DDBJ whole genome shotgun (WGS) entry which is preliminary data.</text>
</comment>
<dbReference type="InterPro" id="IPR027417">
    <property type="entry name" value="P-loop_NTPase"/>
</dbReference>
<dbReference type="AlphaFoldDB" id="A0AAD9VEP2"/>
<evidence type="ECO:0000256" key="8">
    <source>
        <dbReference type="HAMAP-Rule" id="MF_03038"/>
    </source>
</evidence>
<dbReference type="GO" id="GO:0016226">
    <property type="term" value="P:iron-sulfur cluster assembly"/>
    <property type="evidence" value="ECO:0007669"/>
    <property type="project" value="UniProtKB-UniRule"/>
</dbReference>
<comment type="similarity">
    <text evidence="8">Belongs to the Mrp/NBP35 ATP-binding proteins family. NUBP1/NBP35 subfamily.</text>
</comment>
<feature type="transmembrane region" description="Helical" evidence="9">
    <location>
        <begin position="143"/>
        <end position="163"/>
    </location>
</feature>
<dbReference type="SUPFAM" id="SSF52540">
    <property type="entry name" value="P-loop containing nucleoside triphosphate hydrolases"/>
    <property type="match status" value="1"/>
</dbReference>
<dbReference type="CDD" id="cd02037">
    <property type="entry name" value="Mrp_NBP35"/>
    <property type="match status" value="1"/>
</dbReference>
<dbReference type="PROSITE" id="PS01215">
    <property type="entry name" value="MRP"/>
    <property type="match status" value="1"/>
</dbReference>
<dbReference type="Gene3D" id="3.40.50.300">
    <property type="entry name" value="P-loop containing nucleotide triphosphate hydrolases"/>
    <property type="match status" value="1"/>
</dbReference>
<sequence>MRQRNFNNRGLIVKSKMADVLTVPQNAPEHCPGTGSEQAGKSSACQGCPNQTICASSKPLGPDPAVEEVKERMSSVKHKILVLSGKGGVGKSTFTAHLAHGLAADNNRQIAVLDVDICGPSIPKVMGLEGEQVHQSGSGWSPVILLPVCLYVFSVFIFADWAICFRVQYVEDNLGVMSVGFLLASPSDAVIWRGPKKNGLIKQFLRDVDWGEVDYLVVDTPPGTSDEHLSIVQYLSNTYEVSLLDVRKEINFCKKVKIPVIGVVENMSGFVCPKCKKESQIFPPTTGGAVKMAADMDVPFLGKVPLDPRIGRCCDEGKSFLSEVPESPATAAYQQIIRKIVNYCGEKSEDA</sequence>
<feature type="binding site" evidence="8">
    <location>
        <begin position="85"/>
        <end position="92"/>
    </location>
    <ligand>
        <name>ATP</name>
        <dbReference type="ChEBI" id="CHEBI:30616"/>
    </ligand>
</feature>
<dbReference type="InterPro" id="IPR000808">
    <property type="entry name" value="Mrp-like_CS"/>
</dbReference>
<evidence type="ECO:0000256" key="1">
    <source>
        <dbReference type="ARBA" id="ARBA00022485"/>
    </source>
</evidence>
<evidence type="ECO:0000256" key="5">
    <source>
        <dbReference type="ARBA" id="ARBA00022840"/>
    </source>
</evidence>
<feature type="binding site" evidence="8">
    <location>
        <position position="31"/>
    </location>
    <ligand>
        <name>[4Fe-4S] cluster</name>
        <dbReference type="ChEBI" id="CHEBI:49883"/>
        <label>1</label>
    </ligand>
</feature>
<reference evidence="10" key="1">
    <citation type="journal article" date="2023" name="G3 (Bethesda)">
        <title>Whole genome assembly and annotation of the endangered Caribbean coral Acropora cervicornis.</title>
        <authorList>
            <person name="Selwyn J.D."/>
            <person name="Vollmer S.V."/>
        </authorList>
    </citation>
    <scope>NUCLEOTIDE SEQUENCE</scope>
    <source>
        <strain evidence="10">K2</strain>
    </source>
</reference>
<proteinExistence type="inferred from homology"/>
<protein>
    <recommendedName>
        <fullName evidence="8">Cytosolic Fe-S cluster assembly factor NUBP1 homolog</fullName>
    </recommendedName>
</protein>
<dbReference type="PANTHER" id="PTHR23264">
    <property type="entry name" value="NUCLEOTIDE-BINDING PROTEIN NBP35 YEAST -RELATED"/>
    <property type="match status" value="1"/>
</dbReference>
<keyword evidence="7 8" id="KW-0411">Iron-sulfur</keyword>
<dbReference type="InterPro" id="IPR019591">
    <property type="entry name" value="Mrp/NBP35_ATP-bd"/>
</dbReference>
<keyword evidence="9" id="KW-1133">Transmembrane helix</keyword>
<dbReference type="GO" id="GO:0046872">
    <property type="term" value="F:metal ion binding"/>
    <property type="evidence" value="ECO:0007669"/>
    <property type="project" value="UniProtKB-KW"/>
</dbReference>
<evidence type="ECO:0000256" key="2">
    <source>
        <dbReference type="ARBA" id="ARBA00022490"/>
    </source>
</evidence>
<comment type="cofactor">
    <cofactor evidence="8">
        <name>[4Fe-4S] cluster</name>
        <dbReference type="ChEBI" id="CHEBI:49883"/>
    </cofactor>
    <text evidence="8">Binds 4 [4Fe-4S] clusters per heterotetramer. Contains two stable clusters in the N-termini of NUBP1 and two labile, bridging clusters between subunits of the NUBP1-NUBP2 heterotetramer.</text>
</comment>
<keyword evidence="3 8" id="KW-0479">Metal-binding</keyword>
<evidence type="ECO:0000256" key="9">
    <source>
        <dbReference type="SAM" id="Phobius"/>
    </source>
</evidence>
<dbReference type="InterPro" id="IPR033756">
    <property type="entry name" value="YlxH/NBP35"/>
</dbReference>
<feature type="binding site" evidence="8">
    <location>
        <position position="48"/>
    </location>
    <ligand>
        <name>[4Fe-4S] cluster</name>
        <dbReference type="ChEBI" id="CHEBI:49883"/>
        <label>1</label>
    </ligand>
</feature>
<dbReference type="EMBL" id="JARQWQ010000005">
    <property type="protein sequence ID" value="KAK2571726.1"/>
    <property type="molecule type" value="Genomic_DNA"/>
</dbReference>
<dbReference type="GO" id="GO:0051539">
    <property type="term" value="F:4 iron, 4 sulfur cluster binding"/>
    <property type="evidence" value="ECO:0007669"/>
    <property type="project" value="UniProtKB-UniRule"/>
</dbReference>
<evidence type="ECO:0000256" key="6">
    <source>
        <dbReference type="ARBA" id="ARBA00023004"/>
    </source>
</evidence>
<feature type="binding site" evidence="8">
    <location>
        <position position="272"/>
    </location>
    <ligand>
        <name>[4Fe-4S] cluster</name>
        <dbReference type="ChEBI" id="CHEBI:49883"/>
        <label>2</label>
        <note>ligand shared with heterodimeric partner</note>
    </ligand>
</feature>
<evidence type="ECO:0000313" key="11">
    <source>
        <dbReference type="Proteomes" id="UP001249851"/>
    </source>
</evidence>